<reference evidence="6 7" key="1">
    <citation type="journal article" date="2013" name="Int. J. Syst. Evol. Microbiol.">
        <title>Celerinatantimonas yamalensis sp. nov., a cold-adapted diazotrophic bacterium from a cold permafrost brine.</title>
        <authorList>
            <person name="Shcherbakova V."/>
            <person name="Chuvilskaya N."/>
            <person name="Rivkina E."/>
            <person name="Demidov N."/>
            <person name="Uchaeva V."/>
            <person name="Suetin S."/>
            <person name="Suzina N."/>
            <person name="Gilichinsky D."/>
        </authorList>
    </citation>
    <scope>NUCLEOTIDE SEQUENCE [LARGE SCALE GENOMIC DNA]</scope>
    <source>
        <strain evidence="6 7">C7</strain>
    </source>
</reference>
<dbReference type="GO" id="GO:0016757">
    <property type="term" value="F:glycosyltransferase activity"/>
    <property type="evidence" value="ECO:0007669"/>
    <property type="project" value="UniProtKB-KW"/>
</dbReference>
<dbReference type="Gene3D" id="1.10.4200.10">
    <property type="entry name" value="Triphosphoribosyl-dephospho-CoA protein"/>
    <property type="match status" value="2"/>
</dbReference>
<dbReference type="EC" id="2.4.2.52" evidence="5"/>
<dbReference type="PANTHER" id="PTHR30201:SF2">
    <property type="entry name" value="2-(5''-TRIPHOSPHORIBOSYL)-3'-DEPHOSPHOCOENZYME-A SYNTHASE"/>
    <property type="match status" value="1"/>
</dbReference>
<keyword evidence="7" id="KW-1185">Reference proteome</keyword>
<evidence type="ECO:0000256" key="3">
    <source>
        <dbReference type="ARBA" id="ARBA00022741"/>
    </source>
</evidence>
<dbReference type="PANTHER" id="PTHR30201">
    <property type="entry name" value="TRIPHOSPHORIBOSYL-DEPHOSPHO-COA SYNTHASE"/>
    <property type="match status" value="1"/>
</dbReference>
<evidence type="ECO:0000256" key="4">
    <source>
        <dbReference type="ARBA" id="ARBA00022840"/>
    </source>
</evidence>
<dbReference type="InterPro" id="IPR002736">
    <property type="entry name" value="CitG"/>
</dbReference>
<dbReference type="Proteomes" id="UP001629953">
    <property type="component" value="Unassembled WGS sequence"/>
</dbReference>
<dbReference type="NCBIfam" id="NF002315">
    <property type="entry name" value="PRK01237.1"/>
    <property type="match status" value="1"/>
</dbReference>
<evidence type="ECO:0000313" key="7">
    <source>
        <dbReference type="Proteomes" id="UP001629953"/>
    </source>
</evidence>
<comment type="caution">
    <text evidence="6">The sequence shown here is derived from an EMBL/GenBank/DDBJ whole genome shotgun (WGS) entry which is preliminary data.</text>
</comment>
<dbReference type="NCBIfam" id="TIGR03132">
    <property type="entry name" value="malonate_mdcB"/>
    <property type="match status" value="1"/>
</dbReference>
<gene>
    <name evidence="5" type="primary">mdcB</name>
    <name evidence="6" type="ORF">ABUE30_06025</name>
</gene>
<proteinExistence type="inferred from homology"/>
<comment type="similarity">
    <text evidence="5">Belongs to the CitG/MdcB family.</text>
</comment>
<keyword evidence="2 5" id="KW-0808">Transferase</keyword>
<dbReference type="EMBL" id="JBEQCT010000002">
    <property type="protein sequence ID" value="MFM2484626.1"/>
    <property type="molecule type" value="Genomic_DNA"/>
</dbReference>
<protein>
    <recommendedName>
        <fullName evidence="5">Probable 2-(5''-triphosphoribosyl)-3'-dephosphocoenzyme-A synthase</fullName>
        <shortName evidence="5">2-(5''-triphosphoribosyl)-3'-dephospho-CoA synthase</shortName>
        <ecNumber evidence="5">2.4.2.52</ecNumber>
    </recommendedName>
</protein>
<dbReference type="HAMAP" id="MF_01883">
    <property type="entry name" value="MdcB"/>
    <property type="match status" value="1"/>
</dbReference>
<sequence length="291" mass="31043">MFFISRIDTDPAMDLAEQLAKRATQALLDEVNLTPKPGLVDQRSSGAHHDLSLDLMEASAHSLSATFYELALVSWQRQADVALRLEIGKIGRAGEQAMMNVTHGVNTHRGAIWALGLLVSSAAMLGGEYERALNITQGAATMASIGDPMQPQSFSKGKCASQRYRIPGAKEQAQLGFPAIINRGLPQLHLSRQHGANESQARVDALLSMMSSLTDTCVLSRGGTDALSAMQRAASLVLDAGGMATIHGQTRFDQLEQIMLTHYISPGGSADLLSATLLLDGLTPTPLTNPN</sequence>
<dbReference type="InterPro" id="IPR017555">
    <property type="entry name" value="TriPribosyl-deP-CoA_syn"/>
</dbReference>
<dbReference type="GO" id="GO:0046917">
    <property type="term" value="F:triphosphoribosyl-dephospho-CoA synthase activity"/>
    <property type="evidence" value="ECO:0007669"/>
    <property type="project" value="UniProtKB-EC"/>
</dbReference>
<organism evidence="6 7">
    <name type="scientific">Celerinatantimonas yamalensis</name>
    <dbReference type="NCBI Taxonomy" id="559956"/>
    <lineage>
        <taxon>Bacteria</taxon>
        <taxon>Pseudomonadati</taxon>
        <taxon>Pseudomonadota</taxon>
        <taxon>Gammaproteobacteria</taxon>
        <taxon>Celerinatantimonadaceae</taxon>
        <taxon>Celerinatantimonas</taxon>
    </lineage>
</organism>
<comment type="function">
    <text evidence="5">Involved in the formation of 2-(5''-phosphoribosyl)-3'-dephosphocoenzyme-A, the prosthetic group of the acyl-carrier protein of the malonate decarboxylase.</text>
</comment>
<name>A0ABW9G6L1_9GAMM</name>
<evidence type="ECO:0000256" key="2">
    <source>
        <dbReference type="ARBA" id="ARBA00022679"/>
    </source>
</evidence>
<keyword evidence="6" id="KW-0328">Glycosyltransferase</keyword>
<comment type="catalytic activity">
    <reaction evidence="1 5">
        <text>3'-dephospho-CoA + ATP = 2'-(5''-triphospho-alpha-D-ribosyl)-3'-dephospho-CoA + adenine</text>
        <dbReference type="Rhea" id="RHEA:15117"/>
        <dbReference type="ChEBI" id="CHEBI:16708"/>
        <dbReference type="ChEBI" id="CHEBI:30616"/>
        <dbReference type="ChEBI" id="CHEBI:57328"/>
        <dbReference type="ChEBI" id="CHEBI:61378"/>
        <dbReference type="EC" id="2.4.2.52"/>
    </reaction>
</comment>
<keyword evidence="4 5" id="KW-0067">ATP-binding</keyword>
<dbReference type="RefSeq" id="WP_408622810.1">
    <property type="nucleotide sequence ID" value="NZ_JBEQCT010000002.1"/>
</dbReference>
<evidence type="ECO:0000313" key="6">
    <source>
        <dbReference type="EMBL" id="MFM2484626.1"/>
    </source>
</evidence>
<evidence type="ECO:0000256" key="1">
    <source>
        <dbReference type="ARBA" id="ARBA00001210"/>
    </source>
</evidence>
<evidence type="ECO:0000256" key="5">
    <source>
        <dbReference type="HAMAP-Rule" id="MF_01883"/>
    </source>
</evidence>
<keyword evidence="3 5" id="KW-0547">Nucleotide-binding</keyword>
<dbReference type="Pfam" id="PF01874">
    <property type="entry name" value="CitG"/>
    <property type="match status" value="1"/>
</dbReference>
<accession>A0ABW9G6L1</accession>